<dbReference type="EMBL" id="JARK01001365">
    <property type="protein sequence ID" value="EYC17912.1"/>
    <property type="molecule type" value="Genomic_DNA"/>
</dbReference>
<dbReference type="AlphaFoldDB" id="A0A016USV4"/>
<protein>
    <submittedName>
        <fullName evidence="1">Uncharacterized protein</fullName>
    </submittedName>
</protein>
<accession>A0A016USV4</accession>
<comment type="caution">
    <text evidence="1">The sequence shown here is derived from an EMBL/GenBank/DDBJ whole genome shotgun (WGS) entry which is preliminary data.</text>
</comment>
<proteinExistence type="predicted"/>
<evidence type="ECO:0000313" key="1">
    <source>
        <dbReference type="EMBL" id="EYC17912.1"/>
    </source>
</evidence>
<dbReference type="OrthoDB" id="10381412at2759"/>
<organism evidence="1 2">
    <name type="scientific">Ancylostoma ceylanicum</name>
    <dbReference type="NCBI Taxonomy" id="53326"/>
    <lineage>
        <taxon>Eukaryota</taxon>
        <taxon>Metazoa</taxon>
        <taxon>Ecdysozoa</taxon>
        <taxon>Nematoda</taxon>
        <taxon>Chromadorea</taxon>
        <taxon>Rhabditida</taxon>
        <taxon>Rhabditina</taxon>
        <taxon>Rhabditomorpha</taxon>
        <taxon>Strongyloidea</taxon>
        <taxon>Ancylostomatidae</taxon>
        <taxon>Ancylostomatinae</taxon>
        <taxon>Ancylostoma</taxon>
    </lineage>
</organism>
<reference evidence="2" key="1">
    <citation type="journal article" date="2015" name="Nat. Genet.">
        <title>The genome and transcriptome of the zoonotic hookworm Ancylostoma ceylanicum identify infection-specific gene families.</title>
        <authorList>
            <person name="Schwarz E.M."/>
            <person name="Hu Y."/>
            <person name="Antoshechkin I."/>
            <person name="Miller M.M."/>
            <person name="Sternberg P.W."/>
            <person name="Aroian R.V."/>
        </authorList>
    </citation>
    <scope>NUCLEOTIDE SEQUENCE</scope>
    <source>
        <strain evidence="2">HY135</strain>
    </source>
</reference>
<name>A0A016USV4_9BILA</name>
<dbReference type="STRING" id="53326.A0A016USV4"/>
<gene>
    <name evidence="1" type="primary">Acey_s0029.g1954</name>
    <name evidence="1" type="ORF">Y032_0029g1954</name>
</gene>
<keyword evidence="2" id="KW-1185">Reference proteome</keyword>
<sequence>MVIYRSIDDIQTRKVAYGGRCIRGFSESLPNHPNCSEPDVTYNRIRSVMLDETFVVHGCHSGHDWAIIELEDR</sequence>
<dbReference type="Proteomes" id="UP000024635">
    <property type="component" value="Unassembled WGS sequence"/>
</dbReference>
<evidence type="ECO:0000313" key="2">
    <source>
        <dbReference type="Proteomes" id="UP000024635"/>
    </source>
</evidence>